<reference evidence="2" key="1">
    <citation type="journal article" date="2019" name="Int. J. Syst. Evol. Microbiol.">
        <title>The Global Catalogue of Microorganisms (GCM) 10K type strain sequencing project: providing services to taxonomists for standard genome sequencing and annotation.</title>
        <authorList>
            <consortium name="The Broad Institute Genomics Platform"/>
            <consortium name="The Broad Institute Genome Sequencing Center for Infectious Disease"/>
            <person name="Wu L."/>
            <person name="Ma J."/>
        </authorList>
    </citation>
    <scope>NUCLEOTIDE SEQUENCE [LARGE SCALE GENOMIC DNA]</scope>
    <source>
        <strain evidence="2">SHR3</strain>
    </source>
</reference>
<name>A0ABW1ATM7_9RHOO</name>
<organism evidence="1 2">
    <name type="scientific">Thauera sinica</name>
    <dbReference type="NCBI Taxonomy" id="2665146"/>
    <lineage>
        <taxon>Bacteria</taxon>
        <taxon>Pseudomonadati</taxon>
        <taxon>Pseudomonadota</taxon>
        <taxon>Betaproteobacteria</taxon>
        <taxon>Rhodocyclales</taxon>
        <taxon>Zoogloeaceae</taxon>
        <taxon>Thauera</taxon>
    </lineage>
</organism>
<dbReference type="Proteomes" id="UP001595974">
    <property type="component" value="Unassembled WGS sequence"/>
</dbReference>
<protein>
    <submittedName>
        <fullName evidence="1">Uncharacterized protein</fullName>
    </submittedName>
</protein>
<keyword evidence="2" id="KW-1185">Reference proteome</keyword>
<comment type="caution">
    <text evidence="1">The sequence shown here is derived from an EMBL/GenBank/DDBJ whole genome shotgun (WGS) entry which is preliminary data.</text>
</comment>
<accession>A0ABW1ATM7</accession>
<evidence type="ECO:0000313" key="1">
    <source>
        <dbReference type="EMBL" id="MFC5770642.1"/>
    </source>
</evidence>
<evidence type="ECO:0000313" key="2">
    <source>
        <dbReference type="Proteomes" id="UP001595974"/>
    </source>
</evidence>
<proteinExistence type="predicted"/>
<dbReference type="RefSeq" id="WP_157748659.1">
    <property type="nucleotide sequence ID" value="NZ_JBHSOG010000054.1"/>
</dbReference>
<sequence length="106" mass="12548">MEYDRGRLRVWPDWGSSGIWYPQAGSEPGQGPVSMASHEALGLPDWLAERFARWIEWYDDYLPERPDAFPWERFKDEGRMLAFELARFVGDEYQVEYDGRKVIVFP</sequence>
<gene>
    <name evidence="1" type="ORF">ACFPTN_14775</name>
</gene>
<dbReference type="EMBL" id="JBHSOG010000054">
    <property type="protein sequence ID" value="MFC5770642.1"/>
    <property type="molecule type" value="Genomic_DNA"/>
</dbReference>